<evidence type="ECO:0000256" key="2">
    <source>
        <dbReference type="ARBA" id="ARBA00005916"/>
    </source>
</evidence>
<comment type="subunit">
    <text evidence="8">Homodimer.</text>
</comment>
<feature type="binding site" evidence="8">
    <location>
        <position position="110"/>
    </location>
    <ligand>
        <name>substrate</name>
    </ligand>
</feature>
<accession>A0ABV6YWI2</accession>
<dbReference type="Gene3D" id="3.40.50.720">
    <property type="entry name" value="NAD(P)-binding Rossmann-like Domain"/>
    <property type="match status" value="1"/>
</dbReference>
<dbReference type="Pfam" id="PF00745">
    <property type="entry name" value="GlutR_dimer"/>
    <property type="match status" value="1"/>
</dbReference>
<feature type="domain" description="Tetrapyrrole biosynthesis glutamyl-tRNA reductase dimerisation" evidence="10">
    <location>
        <begin position="322"/>
        <end position="421"/>
    </location>
</feature>
<keyword evidence="14" id="KW-1185">Reference proteome</keyword>
<dbReference type="InterPro" id="IPR015896">
    <property type="entry name" value="4pyrrol_synth_GluRdtase_dimer"/>
</dbReference>
<dbReference type="SUPFAM" id="SSF51735">
    <property type="entry name" value="NAD(P)-binding Rossmann-fold domains"/>
    <property type="match status" value="1"/>
</dbReference>
<evidence type="ECO:0000313" key="14">
    <source>
        <dbReference type="Proteomes" id="UP001594351"/>
    </source>
</evidence>
<keyword evidence="6 8" id="KW-0627">Porphyrin biosynthesis</keyword>
<dbReference type="PIRSF" id="PIRSF000445">
    <property type="entry name" value="4pyrrol_synth_GluRdtase"/>
    <property type="match status" value="1"/>
</dbReference>
<dbReference type="CDD" id="cd05213">
    <property type="entry name" value="NAD_bind_Glutamyl_tRNA_reduct"/>
    <property type="match status" value="1"/>
</dbReference>
<dbReference type="Pfam" id="PF01488">
    <property type="entry name" value="Shikimate_DH"/>
    <property type="match status" value="1"/>
</dbReference>
<keyword evidence="4 8" id="KW-0521">NADP</keyword>
<evidence type="ECO:0000259" key="12">
    <source>
        <dbReference type="Pfam" id="PF05201"/>
    </source>
</evidence>
<comment type="function">
    <text evidence="8">Catalyzes the NADPH-dependent reduction of glutamyl-tRNA(Glu) to glutamate 1-semialdehyde (GSA).</text>
</comment>
<keyword evidence="5 8" id="KW-0560">Oxidoreductase</keyword>
<evidence type="ECO:0000256" key="4">
    <source>
        <dbReference type="ARBA" id="ARBA00022857"/>
    </source>
</evidence>
<feature type="site" description="Important for activity" evidence="8">
    <location>
        <position position="100"/>
    </location>
</feature>
<feature type="binding site" evidence="8">
    <location>
        <begin position="50"/>
        <end position="53"/>
    </location>
    <ligand>
        <name>substrate</name>
    </ligand>
</feature>
<evidence type="ECO:0000256" key="6">
    <source>
        <dbReference type="ARBA" id="ARBA00023244"/>
    </source>
</evidence>
<evidence type="ECO:0000259" key="11">
    <source>
        <dbReference type="Pfam" id="PF01488"/>
    </source>
</evidence>
<dbReference type="EMBL" id="JBHPBY010000108">
    <property type="protein sequence ID" value="MFC1850566.1"/>
    <property type="molecule type" value="Genomic_DNA"/>
</dbReference>
<comment type="similarity">
    <text evidence="2 8 9">Belongs to the glutamyl-tRNA reductase family.</text>
</comment>
<dbReference type="EC" id="1.2.1.70" evidence="3 8"/>
<gene>
    <name evidence="8 13" type="primary">hemA</name>
    <name evidence="13" type="ORF">ACFL27_10275</name>
</gene>
<feature type="binding site" evidence="8">
    <location>
        <position position="121"/>
    </location>
    <ligand>
        <name>substrate</name>
    </ligand>
</feature>
<dbReference type="NCBIfam" id="TIGR01035">
    <property type="entry name" value="hemA"/>
    <property type="match status" value="1"/>
</dbReference>
<dbReference type="PANTHER" id="PTHR43013">
    <property type="entry name" value="GLUTAMYL-TRNA REDUCTASE"/>
    <property type="match status" value="1"/>
</dbReference>
<dbReference type="PANTHER" id="PTHR43013:SF1">
    <property type="entry name" value="GLUTAMYL-TRNA REDUCTASE"/>
    <property type="match status" value="1"/>
</dbReference>
<dbReference type="InterPro" id="IPR006151">
    <property type="entry name" value="Shikm_DH/Glu-tRNA_Rdtase"/>
</dbReference>
<dbReference type="InterPro" id="IPR036453">
    <property type="entry name" value="GluRdtase_dimer_dom_sf"/>
</dbReference>
<evidence type="ECO:0000256" key="9">
    <source>
        <dbReference type="RuleBase" id="RU000584"/>
    </source>
</evidence>
<dbReference type="Proteomes" id="UP001594351">
    <property type="component" value="Unassembled WGS sequence"/>
</dbReference>
<sequence>MVDFFVFGLNHKTAPIEFREKIHFNERELSSALDKLHHIAVIDELILLSTCNRVEFIGLTSNLAVCKETLTNFVQSERSIGKPQLAETFYFHVNSEAIHHIFRVASSLDSMVVGEPQILGQLKTALKLAENHQTTGSNLHHLLTTAFRVAKMIRSETGIARHAVSVSYVAIELAKKIFGDLSRSSILVIGTGKMSELALKHLKRQVSTGQIYITSRTEKNSRLVADKFSGMAVPFSAYKDYVQKVDIVLSSTSASDYILKYEDLKKSMKVRRYRPLFIIDIAVPRDMDPKINSLDNVYLYDIDDLREVISANVRERQKEASKAEEIILIEVNKFIKARKVTDLKPLILTLRNQFEQLRTEELERHGRELKNMSPHERQMIEQITKSLINRILHNPLCTLKSELIHNKPQPTLETFEKIFALSMKDRTVCDDDG</sequence>
<name>A0ABV6YWI2_UNCC1</name>
<dbReference type="HAMAP" id="MF_00087">
    <property type="entry name" value="Glu_tRNA_reductase"/>
    <property type="match status" value="1"/>
</dbReference>
<comment type="domain">
    <text evidence="8">Possesses an unusual extended V-shaped dimeric structure with each monomer consisting of three distinct domains arranged along a curved 'spinal' alpha-helix. The N-terminal catalytic domain specifically recognizes the glutamate moiety of the substrate. The second domain is the NADPH-binding domain, and the third C-terminal domain is responsible for dimerization.</text>
</comment>
<evidence type="ECO:0000256" key="3">
    <source>
        <dbReference type="ARBA" id="ARBA00012970"/>
    </source>
</evidence>
<evidence type="ECO:0000259" key="10">
    <source>
        <dbReference type="Pfam" id="PF00745"/>
    </source>
</evidence>
<protein>
    <recommendedName>
        <fullName evidence="3 8">Glutamyl-tRNA reductase</fullName>
        <shortName evidence="8">GluTR</shortName>
        <ecNumber evidence="3 8">1.2.1.70</ecNumber>
    </recommendedName>
</protein>
<dbReference type="InterPro" id="IPR036291">
    <property type="entry name" value="NAD(P)-bd_dom_sf"/>
</dbReference>
<comment type="pathway">
    <text evidence="1 8 9">Porphyrin-containing compound metabolism; protoporphyrin-IX biosynthesis; 5-aminolevulinate from L-glutamyl-tRNA(Glu): step 1/2.</text>
</comment>
<evidence type="ECO:0000313" key="13">
    <source>
        <dbReference type="EMBL" id="MFC1850566.1"/>
    </source>
</evidence>
<proteinExistence type="inferred from homology"/>
<reference evidence="13 14" key="1">
    <citation type="submission" date="2024-09" db="EMBL/GenBank/DDBJ databases">
        <title>Laminarin stimulates single cell rates of sulfate reduction while oxygen inhibits transcriptomic activity in coastal marine sediment.</title>
        <authorList>
            <person name="Lindsay M."/>
            <person name="Orcutt B."/>
            <person name="Emerson D."/>
            <person name="Stepanauskas R."/>
            <person name="D'Angelo T."/>
        </authorList>
    </citation>
    <scope>NUCLEOTIDE SEQUENCE [LARGE SCALE GENOMIC DNA]</scope>
    <source>
        <strain evidence="13">SAG AM-311-K15</strain>
    </source>
</reference>
<dbReference type="InterPro" id="IPR036343">
    <property type="entry name" value="GluRdtase_N_sf"/>
</dbReference>
<dbReference type="InterPro" id="IPR000343">
    <property type="entry name" value="4pyrrol_synth_GluRdtase"/>
</dbReference>
<dbReference type="PROSITE" id="PS00747">
    <property type="entry name" value="GLUTR"/>
    <property type="match status" value="1"/>
</dbReference>
<dbReference type="SUPFAM" id="SSF69742">
    <property type="entry name" value="Glutamyl tRNA-reductase catalytic, N-terminal domain"/>
    <property type="match status" value="1"/>
</dbReference>
<evidence type="ECO:0000256" key="1">
    <source>
        <dbReference type="ARBA" id="ARBA00005059"/>
    </source>
</evidence>
<feature type="domain" description="Glutamyl-tRNA reductase N-terminal" evidence="12">
    <location>
        <begin position="8"/>
        <end position="157"/>
    </location>
</feature>
<dbReference type="SUPFAM" id="SSF69075">
    <property type="entry name" value="Glutamyl tRNA-reductase dimerization domain"/>
    <property type="match status" value="1"/>
</dbReference>
<feature type="active site" description="Nucleophile" evidence="8">
    <location>
        <position position="51"/>
    </location>
</feature>
<comment type="catalytic activity">
    <reaction evidence="7 8 9">
        <text>(S)-4-amino-5-oxopentanoate + tRNA(Glu) + NADP(+) = L-glutamyl-tRNA(Glu) + NADPH + H(+)</text>
        <dbReference type="Rhea" id="RHEA:12344"/>
        <dbReference type="Rhea" id="RHEA-COMP:9663"/>
        <dbReference type="Rhea" id="RHEA-COMP:9680"/>
        <dbReference type="ChEBI" id="CHEBI:15378"/>
        <dbReference type="ChEBI" id="CHEBI:57501"/>
        <dbReference type="ChEBI" id="CHEBI:57783"/>
        <dbReference type="ChEBI" id="CHEBI:58349"/>
        <dbReference type="ChEBI" id="CHEBI:78442"/>
        <dbReference type="ChEBI" id="CHEBI:78520"/>
        <dbReference type="EC" id="1.2.1.70"/>
    </reaction>
</comment>
<evidence type="ECO:0000256" key="8">
    <source>
        <dbReference type="HAMAP-Rule" id="MF_00087"/>
    </source>
</evidence>
<dbReference type="GO" id="GO:0008883">
    <property type="term" value="F:glutamyl-tRNA reductase activity"/>
    <property type="evidence" value="ECO:0007669"/>
    <property type="project" value="UniProtKB-EC"/>
</dbReference>
<dbReference type="InterPro" id="IPR015895">
    <property type="entry name" value="4pyrrol_synth_GluRdtase_N"/>
</dbReference>
<feature type="binding site" evidence="8">
    <location>
        <begin position="190"/>
        <end position="195"/>
    </location>
    <ligand>
        <name>NADP(+)</name>
        <dbReference type="ChEBI" id="CHEBI:58349"/>
    </ligand>
</feature>
<comment type="miscellaneous">
    <text evidence="8">During catalysis, the active site Cys acts as a nucleophile attacking the alpha-carbonyl group of tRNA-bound glutamate with the formation of a thioester intermediate between enzyme and glutamate, and the concomitant release of tRNA(Glu). The thioester intermediate is finally reduced by direct hydride transfer from NADPH, to form the product GSA.</text>
</comment>
<dbReference type="Gene3D" id="3.30.460.30">
    <property type="entry name" value="Glutamyl-tRNA reductase, N-terminal domain"/>
    <property type="match status" value="1"/>
</dbReference>
<evidence type="ECO:0000256" key="7">
    <source>
        <dbReference type="ARBA" id="ARBA00047464"/>
    </source>
</evidence>
<dbReference type="Pfam" id="PF05201">
    <property type="entry name" value="GlutR_N"/>
    <property type="match status" value="1"/>
</dbReference>
<feature type="binding site" evidence="8">
    <location>
        <begin position="115"/>
        <end position="117"/>
    </location>
    <ligand>
        <name>substrate</name>
    </ligand>
</feature>
<organism evidence="13 14">
    <name type="scientific">candidate division CSSED10-310 bacterium</name>
    <dbReference type="NCBI Taxonomy" id="2855610"/>
    <lineage>
        <taxon>Bacteria</taxon>
        <taxon>Bacteria division CSSED10-310</taxon>
    </lineage>
</organism>
<comment type="caution">
    <text evidence="13">The sequence shown here is derived from an EMBL/GenBank/DDBJ whole genome shotgun (WGS) entry which is preliminary data.</text>
</comment>
<dbReference type="InterPro" id="IPR018214">
    <property type="entry name" value="GluRdtase_CS"/>
</dbReference>
<evidence type="ECO:0000256" key="5">
    <source>
        <dbReference type="ARBA" id="ARBA00023002"/>
    </source>
</evidence>
<feature type="domain" description="Quinate/shikimate 5-dehydrogenase/glutamyl-tRNA reductase" evidence="11">
    <location>
        <begin position="172"/>
        <end position="308"/>
    </location>
</feature>